<evidence type="ECO:0000256" key="10">
    <source>
        <dbReference type="ARBA" id="ARBA00023326"/>
    </source>
</evidence>
<proteinExistence type="inferred from homology"/>
<dbReference type="AlphaFoldDB" id="A0AA39X0T2"/>
<dbReference type="PANTHER" id="PTHR34142">
    <property type="entry name" value="ENDO-BETA-1,4-GLUCANASE A"/>
    <property type="match status" value="1"/>
</dbReference>
<evidence type="ECO:0000259" key="15">
    <source>
        <dbReference type="Pfam" id="PF00150"/>
    </source>
</evidence>
<dbReference type="GO" id="GO:0030245">
    <property type="term" value="P:cellulose catabolic process"/>
    <property type="evidence" value="ECO:0007669"/>
    <property type="project" value="UniProtKB-KW"/>
</dbReference>
<keyword evidence="7" id="KW-0119">Carbohydrate metabolism</keyword>
<keyword evidence="10" id="KW-0624">Polysaccharide degradation</keyword>
<organism evidence="16 17">
    <name type="scientific">Bombardia bombarda</name>
    <dbReference type="NCBI Taxonomy" id="252184"/>
    <lineage>
        <taxon>Eukaryota</taxon>
        <taxon>Fungi</taxon>
        <taxon>Dikarya</taxon>
        <taxon>Ascomycota</taxon>
        <taxon>Pezizomycotina</taxon>
        <taxon>Sordariomycetes</taxon>
        <taxon>Sordariomycetidae</taxon>
        <taxon>Sordariales</taxon>
        <taxon>Lasiosphaeriaceae</taxon>
        <taxon>Bombardia</taxon>
    </lineage>
</organism>
<comment type="catalytic activity">
    <reaction evidence="1">
        <text>Endohydrolysis of (1-&gt;4)-beta-D-glucosidic linkages in cellulose, lichenin and cereal beta-D-glucans.</text>
        <dbReference type="EC" id="3.2.1.4"/>
    </reaction>
</comment>
<dbReference type="FunFam" id="3.20.20.80:FF:000124">
    <property type="entry name" value="Exported cellulase"/>
    <property type="match status" value="1"/>
</dbReference>
<dbReference type="EMBL" id="JAULSR010000003">
    <property type="protein sequence ID" value="KAK0625184.1"/>
    <property type="molecule type" value="Genomic_DNA"/>
</dbReference>
<sequence length="459" mass="48453">MMLKSIICHLALFGLGSARVQFLGMSIAGGEFGCQIDGSCPLGSTQLPLQSFKLGGGDGEGQMKHFATDDGMNLFRLPISWQFLVNNQLGSPLNTANLAKYDKLVQTCLATGAHCMIDIHNFARWNGGIIGQGGPTDEQFVSLWTQLATEYAASQNIVFELMNEPHDLDIPKWAATCQKVVTAIRSAGAKTQMILLPGSNFDSAATLVSGGSAAALMAITNPDGSTDNLVLDVHKYLDVDNSGTHAECITNNTGAFGEVATFLRQAERKGLVSETGAAPDGSACLARFCEQNSFINANSDVFVGLVSWAAGSFDTSYLLAQTPRFDGQKWVNNQLAADCVVDTWLKSSEVVPAPAPVASSSSAIVAVPTITSTSYLTGTRTISMTGTITTIEIQETSSAVIESSSTVLETDESQPTTILNAPALDIPTTVETTTNSAPIASMKSPAISNKYNTLQQAVL</sequence>
<gene>
    <name evidence="16" type="ORF">B0T17DRAFT_590835</name>
</gene>
<protein>
    <recommendedName>
        <fullName evidence="12">Endoglucanase EG-II</fullName>
        <ecNumber evidence="3">3.2.1.4</ecNumber>
    </recommendedName>
</protein>
<evidence type="ECO:0000256" key="14">
    <source>
        <dbReference type="SAM" id="SignalP"/>
    </source>
</evidence>
<comment type="function">
    <text evidence="11">Endoglucanase (EG) that cleaves the internal beta-1,4-glucosidic bonds in cellulose. The degradation of cellulose involves an interplay between different cellulolytic enzymes. Hydrolysis starts with EGs, which cut internal glycosidic linkages to reduce the polymerization degree of the substrate and creates new chain ends for exocellobiohydrolases (CBHs). The CBH release the disaccharide cellobiose from the non-reducing end of the cellulose polymer chain. Finally, beta-1,4-glucosidases hydrolyze the cellobiose and other short cello-oligosaccharides into glucose units.</text>
</comment>
<keyword evidence="6" id="KW-0136">Cellulose degradation</keyword>
<keyword evidence="17" id="KW-1185">Reference proteome</keyword>
<evidence type="ECO:0000313" key="17">
    <source>
        <dbReference type="Proteomes" id="UP001174934"/>
    </source>
</evidence>
<evidence type="ECO:0000256" key="1">
    <source>
        <dbReference type="ARBA" id="ARBA00000966"/>
    </source>
</evidence>
<evidence type="ECO:0000256" key="12">
    <source>
        <dbReference type="ARBA" id="ARBA00074271"/>
    </source>
</evidence>
<evidence type="ECO:0000313" key="16">
    <source>
        <dbReference type="EMBL" id="KAK0625184.1"/>
    </source>
</evidence>
<evidence type="ECO:0000256" key="3">
    <source>
        <dbReference type="ARBA" id="ARBA00012601"/>
    </source>
</evidence>
<evidence type="ECO:0000256" key="2">
    <source>
        <dbReference type="ARBA" id="ARBA00005641"/>
    </source>
</evidence>
<dbReference type="PROSITE" id="PS00659">
    <property type="entry name" value="GLYCOSYL_HYDROL_F5"/>
    <property type="match status" value="1"/>
</dbReference>
<dbReference type="EC" id="3.2.1.4" evidence="3"/>
<dbReference type="Pfam" id="PF00150">
    <property type="entry name" value="Cellulase"/>
    <property type="match status" value="1"/>
</dbReference>
<reference evidence="16" key="1">
    <citation type="submission" date="2023-06" db="EMBL/GenBank/DDBJ databases">
        <title>Genome-scale phylogeny and comparative genomics of the fungal order Sordariales.</title>
        <authorList>
            <consortium name="Lawrence Berkeley National Laboratory"/>
            <person name="Hensen N."/>
            <person name="Bonometti L."/>
            <person name="Westerberg I."/>
            <person name="Brannstrom I.O."/>
            <person name="Guillou S."/>
            <person name="Cros-Aarteil S."/>
            <person name="Calhoun S."/>
            <person name="Haridas S."/>
            <person name="Kuo A."/>
            <person name="Mondo S."/>
            <person name="Pangilinan J."/>
            <person name="Riley R."/>
            <person name="LaButti K."/>
            <person name="Andreopoulos B."/>
            <person name="Lipzen A."/>
            <person name="Chen C."/>
            <person name="Yanf M."/>
            <person name="Daum C."/>
            <person name="Ng V."/>
            <person name="Clum A."/>
            <person name="Steindorff A."/>
            <person name="Ohm R."/>
            <person name="Martin F."/>
            <person name="Silar P."/>
            <person name="Natvig D."/>
            <person name="Lalanne C."/>
            <person name="Gautier V."/>
            <person name="Ament-velasquez S.L."/>
            <person name="Kruys A."/>
            <person name="Hutchinson M.I."/>
            <person name="Powell A.J."/>
            <person name="Barry K."/>
            <person name="Miller A.N."/>
            <person name="Grigoriev I.V."/>
            <person name="Debuchy R."/>
            <person name="Gladieux P."/>
            <person name="Thoren M.H."/>
            <person name="Johannesson H."/>
        </authorList>
    </citation>
    <scope>NUCLEOTIDE SEQUENCE</scope>
    <source>
        <strain evidence="16">SMH3391-2</strain>
    </source>
</reference>
<dbReference type="SUPFAM" id="SSF51445">
    <property type="entry name" value="(Trans)glycosidases"/>
    <property type="match status" value="1"/>
</dbReference>
<keyword evidence="4 14" id="KW-0732">Signal</keyword>
<evidence type="ECO:0000256" key="8">
    <source>
        <dbReference type="ARBA" id="ARBA00023283"/>
    </source>
</evidence>
<name>A0AA39X0T2_9PEZI</name>
<comment type="similarity">
    <text evidence="2 13">Belongs to the glycosyl hydrolase 5 (cellulase A) family.</text>
</comment>
<dbReference type="Proteomes" id="UP001174934">
    <property type="component" value="Unassembled WGS sequence"/>
</dbReference>
<feature type="chain" id="PRO_5041372098" description="Endoglucanase EG-II" evidence="14">
    <location>
        <begin position="19"/>
        <end position="459"/>
    </location>
</feature>
<dbReference type="PANTHER" id="PTHR34142:SF5">
    <property type="entry name" value="CBM1 DOMAIN-CONTAINING PROTEIN"/>
    <property type="match status" value="1"/>
</dbReference>
<accession>A0AA39X0T2</accession>
<keyword evidence="5 13" id="KW-0378">Hydrolase</keyword>
<evidence type="ECO:0000256" key="11">
    <source>
        <dbReference type="ARBA" id="ARBA00059691"/>
    </source>
</evidence>
<feature type="signal peptide" evidence="14">
    <location>
        <begin position="1"/>
        <end position="18"/>
    </location>
</feature>
<evidence type="ECO:0000256" key="6">
    <source>
        <dbReference type="ARBA" id="ARBA00023001"/>
    </source>
</evidence>
<comment type="caution">
    <text evidence="16">The sequence shown here is derived from an EMBL/GenBank/DDBJ whole genome shotgun (WGS) entry which is preliminary data.</text>
</comment>
<evidence type="ECO:0000256" key="13">
    <source>
        <dbReference type="RuleBase" id="RU361153"/>
    </source>
</evidence>
<dbReference type="Gene3D" id="3.20.20.80">
    <property type="entry name" value="Glycosidases"/>
    <property type="match status" value="1"/>
</dbReference>
<evidence type="ECO:0000256" key="5">
    <source>
        <dbReference type="ARBA" id="ARBA00022801"/>
    </source>
</evidence>
<dbReference type="InterPro" id="IPR018087">
    <property type="entry name" value="Glyco_hydro_5_CS"/>
</dbReference>
<dbReference type="GO" id="GO:0008810">
    <property type="term" value="F:cellulase activity"/>
    <property type="evidence" value="ECO:0007669"/>
    <property type="project" value="UniProtKB-EC"/>
</dbReference>
<keyword evidence="8" id="KW-0873">Pyrrolidone carboxylic acid</keyword>
<evidence type="ECO:0000256" key="9">
    <source>
        <dbReference type="ARBA" id="ARBA00023295"/>
    </source>
</evidence>
<dbReference type="InterPro" id="IPR017853">
    <property type="entry name" value="GH"/>
</dbReference>
<evidence type="ECO:0000256" key="4">
    <source>
        <dbReference type="ARBA" id="ARBA00022729"/>
    </source>
</evidence>
<feature type="domain" description="Glycoside hydrolase family 5" evidence="15">
    <location>
        <begin position="59"/>
        <end position="309"/>
    </location>
</feature>
<dbReference type="InterPro" id="IPR001547">
    <property type="entry name" value="Glyco_hydro_5"/>
</dbReference>
<evidence type="ECO:0000256" key="7">
    <source>
        <dbReference type="ARBA" id="ARBA00023277"/>
    </source>
</evidence>
<keyword evidence="9 13" id="KW-0326">Glycosidase</keyword>